<accession>T1DRS3</accession>
<name>T1DRS3_ANOAQ</name>
<feature type="non-terminal residue" evidence="2">
    <location>
        <position position="117"/>
    </location>
</feature>
<reference evidence="2" key="1">
    <citation type="submission" date="2013-07" db="EMBL/GenBank/DDBJ databases">
        <title>Transcriptome sequencing and developmental regulation of gene expression in Anopheles aquasalis.</title>
        <authorList>
            <consortium name="Brazilian Malaria Network (MCT/CNPq/MS/SCTIE/DECIT/PRONEX 555648/2009-5) and Research Network on Bioactive Molecules from Arthropod Vectors (NAP-MOBIARVE"/>
            <consortium name="University of Sao Paulo)"/>
            <person name="Marinotti O."/>
            <person name="Ribeiro J.M.C."/>
            <person name="Costa-da-Silva A.L."/>
            <person name="Silva M.C.P."/>
            <person name="Lopes A.R."/>
            <person name="Barros M.S."/>
            <person name="Sa-Nunes A."/>
            <person name="Konjin B.B."/>
            <person name="Carvalho E."/>
            <person name="Suesdek L."/>
            <person name="Silva-Neto M.A.C."/>
            <person name="Capurro M.L."/>
        </authorList>
    </citation>
    <scope>NUCLEOTIDE SEQUENCE</scope>
    <source>
        <tissue evidence="2">Whole body</tissue>
    </source>
</reference>
<protein>
    <submittedName>
        <fullName evidence="2">Uncharacterized protein</fullName>
    </submittedName>
</protein>
<organism evidence="2">
    <name type="scientific">Anopheles aquasalis</name>
    <name type="common">Malaria mosquito</name>
    <dbReference type="NCBI Taxonomy" id="42839"/>
    <lineage>
        <taxon>Eukaryota</taxon>
        <taxon>Metazoa</taxon>
        <taxon>Ecdysozoa</taxon>
        <taxon>Arthropoda</taxon>
        <taxon>Hexapoda</taxon>
        <taxon>Insecta</taxon>
        <taxon>Pterygota</taxon>
        <taxon>Neoptera</taxon>
        <taxon>Endopterygota</taxon>
        <taxon>Diptera</taxon>
        <taxon>Nematocera</taxon>
        <taxon>Culicoidea</taxon>
        <taxon>Culicidae</taxon>
        <taxon>Anophelinae</taxon>
        <taxon>Anopheles</taxon>
    </lineage>
</organism>
<proteinExistence type="evidence at transcript level"/>
<feature type="transmembrane region" description="Helical" evidence="1">
    <location>
        <begin position="70"/>
        <end position="91"/>
    </location>
</feature>
<dbReference type="EMBL" id="GAMD01001809">
    <property type="protein sequence ID" value="JAA99781.1"/>
    <property type="molecule type" value="mRNA"/>
</dbReference>
<keyword evidence="1" id="KW-0472">Membrane</keyword>
<evidence type="ECO:0000313" key="2">
    <source>
        <dbReference type="EMBL" id="JAA99781.1"/>
    </source>
</evidence>
<feature type="non-terminal residue" evidence="2">
    <location>
        <position position="1"/>
    </location>
</feature>
<evidence type="ECO:0000256" key="1">
    <source>
        <dbReference type="SAM" id="Phobius"/>
    </source>
</evidence>
<feature type="transmembrane region" description="Helical" evidence="1">
    <location>
        <begin position="25"/>
        <end position="44"/>
    </location>
</feature>
<sequence length="117" mass="13395">QHIHDMLVTLHVGGLSYSFMVRSTFVALIGIGWRPWTTAIVVRWKRRSSHPSSRWLRLKHLTSGSRVHKLLVLLLLLLLQLLLLLLCAVLSVLRVELLLLLLLLLLKSRKGLLLLLL</sequence>
<keyword evidence="1" id="KW-1133">Transmembrane helix</keyword>
<keyword evidence="1" id="KW-0812">Transmembrane</keyword>
<dbReference type="AlphaFoldDB" id="T1DRS3"/>